<protein>
    <recommendedName>
        <fullName evidence="5">Peptidase MA-like domain-containing protein</fullName>
    </recommendedName>
</protein>
<evidence type="ECO:0000313" key="4">
    <source>
        <dbReference type="Proteomes" id="UP000320184"/>
    </source>
</evidence>
<feature type="transmembrane region" description="Helical" evidence="2">
    <location>
        <begin position="185"/>
        <end position="208"/>
    </location>
</feature>
<feature type="compositionally biased region" description="Low complexity" evidence="1">
    <location>
        <begin position="235"/>
        <end position="270"/>
    </location>
</feature>
<dbReference type="EMBL" id="VBOT01000132">
    <property type="protein sequence ID" value="TMQ48852.1"/>
    <property type="molecule type" value="Genomic_DNA"/>
</dbReference>
<keyword evidence="2" id="KW-0812">Transmembrane</keyword>
<keyword evidence="2" id="KW-0472">Membrane</keyword>
<sequence>MFLVPPEGPSEALRRLDAGVPPWAAGYMLPAQRLGAIRTAEAGRYPYGTLESVLAHEATHMLLHDAVGDRLPLWFEEGVATWQGRKWSLEDILIYSSSLLTTDLPALADLDESFHGPAAQAGRAYAAAFSFVSWSTRRYGPGLVRNVLAAARSRPFEAAWKSAAGETLDSSEGAWRKESLIRYRWIPVVMASSPLWVGISFLALVAGARRRARAKVARERWADEETETETEEVVPEGPGTEGAAPGSGPAGTAASSSGLPVTTASASEPPASEPPVPAIPSPEPPEPEID</sequence>
<feature type="region of interest" description="Disordered" evidence="1">
    <location>
        <begin position="218"/>
        <end position="290"/>
    </location>
</feature>
<reference evidence="3 4" key="1">
    <citation type="journal article" date="2019" name="Nat. Microbiol.">
        <title>Mediterranean grassland soil C-N compound turnover is dependent on rainfall and depth, and is mediated by genomically divergent microorganisms.</title>
        <authorList>
            <person name="Diamond S."/>
            <person name="Andeer P.F."/>
            <person name="Li Z."/>
            <person name="Crits-Christoph A."/>
            <person name="Burstein D."/>
            <person name="Anantharaman K."/>
            <person name="Lane K.R."/>
            <person name="Thomas B.C."/>
            <person name="Pan C."/>
            <person name="Northen T.R."/>
            <person name="Banfield J.F."/>
        </authorList>
    </citation>
    <scope>NUCLEOTIDE SEQUENCE [LARGE SCALE GENOMIC DNA]</scope>
    <source>
        <strain evidence="3">WS_3</strain>
    </source>
</reference>
<accession>A0A538SBV6</accession>
<gene>
    <name evidence="3" type="ORF">E6K73_11020</name>
</gene>
<evidence type="ECO:0000256" key="1">
    <source>
        <dbReference type="SAM" id="MobiDB-lite"/>
    </source>
</evidence>
<feature type="compositionally biased region" description="Pro residues" evidence="1">
    <location>
        <begin position="271"/>
        <end position="284"/>
    </location>
</feature>
<evidence type="ECO:0000256" key="2">
    <source>
        <dbReference type="SAM" id="Phobius"/>
    </source>
</evidence>
<feature type="compositionally biased region" description="Acidic residues" evidence="1">
    <location>
        <begin position="224"/>
        <end position="234"/>
    </location>
</feature>
<name>A0A538SBV6_UNCEI</name>
<comment type="caution">
    <text evidence="3">The sequence shown here is derived from an EMBL/GenBank/DDBJ whole genome shotgun (WGS) entry which is preliminary data.</text>
</comment>
<organism evidence="3 4">
    <name type="scientific">Eiseniibacteriota bacterium</name>
    <dbReference type="NCBI Taxonomy" id="2212470"/>
    <lineage>
        <taxon>Bacteria</taxon>
        <taxon>Candidatus Eiseniibacteriota</taxon>
    </lineage>
</organism>
<evidence type="ECO:0008006" key="5">
    <source>
        <dbReference type="Google" id="ProtNLM"/>
    </source>
</evidence>
<dbReference type="AlphaFoldDB" id="A0A538SBV6"/>
<proteinExistence type="predicted"/>
<dbReference type="Proteomes" id="UP000320184">
    <property type="component" value="Unassembled WGS sequence"/>
</dbReference>
<keyword evidence="2" id="KW-1133">Transmembrane helix</keyword>
<evidence type="ECO:0000313" key="3">
    <source>
        <dbReference type="EMBL" id="TMQ48852.1"/>
    </source>
</evidence>